<dbReference type="EMBL" id="JAZDUA010000130">
    <property type="protein sequence ID" value="KAK7866987.1"/>
    <property type="molecule type" value="Genomic_DNA"/>
</dbReference>
<dbReference type="AlphaFoldDB" id="A0AAN9VUJ6"/>
<evidence type="ECO:0000313" key="2">
    <source>
        <dbReference type="Proteomes" id="UP001378592"/>
    </source>
</evidence>
<keyword evidence="2" id="KW-1185">Reference proteome</keyword>
<accession>A0AAN9VUJ6</accession>
<evidence type="ECO:0000313" key="1">
    <source>
        <dbReference type="EMBL" id="KAK7866987.1"/>
    </source>
</evidence>
<reference evidence="1 2" key="1">
    <citation type="submission" date="2024-03" db="EMBL/GenBank/DDBJ databases">
        <title>The genome assembly and annotation of the cricket Gryllus longicercus Weissman &amp; Gray.</title>
        <authorList>
            <person name="Szrajer S."/>
            <person name="Gray D."/>
            <person name="Ylla G."/>
        </authorList>
    </citation>
    <scope>NUCLEOTIDE SEQUENCE [LARGE SCALE GENOMIC DNA]</scope>
    <source>
        <strain evidence="1">DAG 2021-001</strain>
        <tissue evidence="1">Whole body minus gut</tissue>
    </source>
</reference>
<proteinExistence type="predicted"/>
<comment type="caution">
    <text evidence="1">The sequence shown here is derived from an EMBL/GenBank/DDBJ whole genome shotgun (WGS) entry which is preliminary data.</text>
</comment>
<name>A0AAN9VUJ6_9ORTH</name>
<gene>
    <name evidence="1" type="ORF">R5R35_006820</name>
</gene>
<organism evidence="1 2">
    <name type="scientific">Gryllus longicercus</name>
    <dbReference type="NCBI Taxonomy" id="2509291"/>
    <lineage>
        <taxon>Eukaryota</taxon>
        <taxon>Metazoa</taxon>
        <taxon>Ecdysozoa</taxon>
        <taxon>Arthropoda</taxon>
        <taxon>Hexapoda</taxon>
        <taxon>Insecta</taxon>
        <taxon>Pterygota</taxon>
        <taxon>Neoptera</taxon>
        <taxon>Polyneoptera</taxon>
        <taxon>Orthoptera</taxon>
        <taxon>Ensifera</taxon>
        <taxon>Gryllidea</taxon>
        <taxon>Grylloidea</taxon>
        <taxon>Gryllidae</taxon>
        <taxon>Gryllinae</taxon>
        <taxon>Gryllus</taxon>
    </lineage>
</organism>
<sequence>MRTYTLSGKGAEVHVRFSPTIDLANTPHEIALVSLQTAHTVTNIKEGYNDLHYAVPVDDGKGHITYESYVMKLPPGTYTIDDVNVYIYSALREQFKDTDAKTKMHFMLDGEENTQKCRITTSFRLDFDHAGSVGPLLGFTRKVHPTAFGEFVYSDQNVTLVKDFNVIVTCNVVESGYINNRRAHVLHQFYIDKRPSTIFEVRPPEKVFHRVTRNWIDDITIRLENPEGQLIPLRSDTELVVTLLLRTAHDDI</sequence>
<protein>
    <submittedName>
        <fullName evidence="1">Uncharacterized protein</fullName>
    </submittedName>
</protein>
<dbReference type="Proteomes" id="UP001378592">
    <property type="component" value="Unassembled WGS sequence"/>
</dbReference>